<gene>
    <name evidence="2" type="ORF">BJ983_002706</name>
</gene>
<sequence length="67" mass="7236">MCCPARDWVASGPGLETARHPDGGLLVRVVGDADGPVLHYTRAEVDAFVRGVRDGEFDDLTEQDRPA</sequence>
<feature type="domain" description="DUF397" evidence="1">
    <location>
        <begin position="15"/>
        <end position="53"/>
    </location>
</feature>
<dbReference type="Pfam" id="PF04149">
    <property type="entry name" value="DUF397"/>
    <property type="match status" value="1"/>
</dbReference>
<proteinExistence type="predicted"/>
<dbReference type="InterPro" id="IPR007278">
    <property type="entry name" value="DUF397"/>
</dbReference>
<comment type="caution">
    <text evidence="2">The sequence shown here is derived from an EMBL/GenBank/DDBJ whole genome shotgun (WGS) entry which is preliminary data.</text>
</comment>
<dbReference type="Proteomes" id="UP000535890">
    <property type="component" value="Unassembled WGS sequence"/>
</dbReference>
<organism evidence="2 3">
    <name type="scientific">Actinomycetospora corticicola</name>
    <dbReference type="NCBI Taxonomy" id="663602"/>
    <lineage>
        <taxon>Bacteria</taxon>
        <taxon>Bacillati</taxon>
        <taxon>Actinomycetota</taxon>
        <taxon>Actinomycetes</taxon>
        <taxon>Pseudonocardiales</taxon>
        <taxon>Pseudonocardiaceae</taxon>
        <taxon>Actinomycetospora</taxon>
    </lineage>
</organism>
<evidence type="ECO:0000313" key="2">
    <source>
        <dbReference type="EMBL" id="NYD36604.1"/>
    </source>
</evidence>
<dbReference type="EMBL" id="JACCBN010000001">
    <property type="protein sequence ID" value="NYD36604.1"/>
    <property type="molecule type" value="Genomic_DNA"/>
</dbReference>
<dbReference type="RefSeq" id="WP_179794260.1">
    <property type="nucleotide sequence ID" value="NZ_BAABHP010000021.1"/>
</dbReference>
<reference evidence="2 3" key="1">
    <citation type="submission" date="2020-07" db="EMBL/GenBank/DDBJ databases">
        <title>Sequencing the genomes of 1000 actinobacteria strains.</title>
        <authorList>
            <person name="Klenk H.-P."/>
        </authorList>
    </citation>
    <scope>NUCLEOTIDE SEQUENCE [LARGE SCALE GENOMIC DNA]</scope>
    <source>
        <strain evidence="2 3">DSM 45772</strain>
    </source>
</reference>
<dbReference type="AlphaFoldDB" id="A0A7Y9DW75"/>
<evidence type="ECO:0000313" key="3">
    <source>
        <dbReference type="Proteomes" id="UP000535890"/>
    </source>
</evidence>
<keyword evidence="3" id="KW-1185">Reference proteome</keyword>
<name>A0A7Y9DW75_9PSEU</name>
<protein>
    <recommendedName>
        <fullName evidence="1">DUF397 domain-containing protein</fullName>
    </recommendedName>
</protein>
<accession>A0A7Y9DW75</accession>
<evidence type="ECO:0000259" key="1">
    <source>
        <dbReference type="Pfam" id="PF04149"/>
    </source>
</evidence>